<protein>
    <submittedName>
        <fullName evidence="2">Helix-turn-helix protein</fullName>
    </submittedName>
</protein>
<keyword evidence="3" id="KW-1185">Reference proteome</keyword>
<gene>
    <name evidence="2" type="ORF">EV694_2041</name>
</gene>
<dbReference type="InterPro" id="IPR001387">
    <property type="entry name" value="Cro/C1-type_HTH"/>
</dbReference>
<evidence type="ECO:0000259" key="1">
    <source>
        <dbReference type="PROSITE" id="PS50943"/>
    </source>
</evidence>
<dbReference type="PROSITE" id="PS50943">
    <property type="entry name" value="HTH_CROC1"/>
    <property type="match status" value="1"/>
</dbReference>
<dbReference type="GO" id="GO:0003677">
    <property type="term" value="F:DNA binding"/>
    <property type="evidence" value="ECO:0007669"/>
    <property type="project" value="InterPro"/>
</dbReference>
<dbReference type="InterPro" id="IPR010982">
    <property type="entry name" value="Lambda_DNA-bd_dom_sf"/>
</dbReference>
<dbReference type="SUPFAM" id="SSF47413">
    <property type="entry name" value="lambda repressor-like DNA-binding domains"/>
    <property type="match status" value="1"/>
</dbReference>
<dbReference type="Gene3D" id="1.10.260.40">
    <property type="entry name" value="lambda repressor-like DNA-binding domains"/>
    <property type="match status" value="1"/>
</dbReference>
<dbReference type="Pfam" id="PF01381">
    <property type="entry name" value="HTH_3"/>
    <property type="match status" value="1"/>
</dbReference>
<dbReference type="RefSeq" id="WP_132692087.1">
    <property type="nucleotide sequence ID" value="NZ_SMFT01000006.1"/>
</dbReference>
<reference evidence="2 3" key="1">
    <citation type="submission" date="2019-03" db="EMBL/GenBank/DDBJ databases">
        <title>Genomic Encyclopedia of Type Strains, Phase IV (KMG-IV): sequencing the most valuable type-strain genomes for metagenomic binning, comparative biology and taxonomic classification.</title>
        <authorList>
            <person name="Goeker M."/>
        </authorList>
    </citation>
    <scope>NUCLEOTIDE SEQUENCE [LARGE SCALE GENOMIC DNA]</scope>
    <source>
        <strain evidence="2 3">DSM 15534</strain>
    </source>
</reference>
<dbReference type="AlphaFoldDB" id="A0A4R1FJ28"/>
<evidence type="ECO:0000313" key="2">
    <source>
        <dbReference type="EMBL" id="TCJ94807.1"/>
    </source>
</evidence>
<dbReference type="SMART" id="SM00530">
    <property type="entry name" value="HTH_XRE"/>
    <property type="match status" value="1"/>
</dbReference>
<name>A0A4R1FJ28_9PAST</name>
<proteinExistence type="predicted"/>
<organism evidence="2 3">
    <name type="scientific">Volucribacter psittacicida</name>
    <dbReference type="NCBI Taxonomy" id="203482"/>
    <lineage>
        <taxon>Bacteria</taxon>
        <taxon>Pseudomonadati</taxon>
        <taxon>Pseudomonadota</taxon>
        <taxon>Gammaproteobacteria</taxon>
        <taxon>Pasteurellales</taxon>
        <taxon>Pasteurellaceae</taxon>
        <taxon>Volucribacter</taxon>
    </lineage>
</organism>
<dbReference type="CDD" id="cd00093">
    <property type="entry name" value="HTH_XRE"/>
    <property type="match status" value="1"/>
</dbReference>
<dbReference type="OrthoDB" id="5683219at2"/>
<sequence>MAKLVAVDIDKAIGKRIQLRRRELGYSADKLSELIGISQQQLSRYERGANKINVAHLVNIAVYLDTPISWFFLDCKIENNNIINPQLSLNNDDLKIRLHQHWENLSNEQKKNFIKFLDSISPII</sequence>
<dbReference type="Proteomes" id="UP000294702">
    <property type="component" value="Unassembled WGS sequence"/>
</dbReference>
<evidence type="ECO:0000313" key="3">
    <source>
        <dbReference type="Proteomes" id="UP000294702"/>
    </source>
</evidence>
<feature type="domain" description="HTH cro/C1-type" evidence="1">
    <location>
        <begin position="17"/>
        <end position="71"/>
    </location>
</feature>
<comment type="caution">
    <text evidence="2">The sequence shown here is derived from an EMBL/GenBank/DDBJ whole genome shotgun (WGS) entry which is preliminary data.</text>
</comment>
<accession>A0A4R1FJ28</accession>
<dbReference type="EMBL" id="SMFT01000006">
    <property type="protein sequence ID" value="TCJ94807.1"/>
    <property type="molecule type" value="Genomic_DNA"/>
</dbReference>